<dbReference type="FunFam" id="1.10.238.10:FF:000003">
    <property type="entry name" value="Calmodulin A"/>
    <property type="match status" value="1"/>
</dbReference>
<sequence length="509" mass="57488">MGQTNSKAKAAFVARGASKKAVAEDTSKNQSHDVDVVVRKTSNINAKYQIGKTLGRGQFGVTRLAIHRRSGREFAVKSIPKKRLVSQHDVESLKREVTIMHLLAGHPNIIDVKKVYEDQENVHIVMELCTGGELFDHIVNTGNYSESDAAKMVRSMLEVVAELHDFGVVHRDLKPENFLLSSKEPNAQLKLIDFGVSQFCEDEQYLNEMVGSLYYIAPEVLRRKYSFAADIWSIGVIAYIMLCGEPPFHCATNMETFRAILEQDLDFTFEPWPSISDEAKGCIRWMLQRNPDQRGTARDVLHHAWLEKVCGQRKPLGNAVFRRMSEFTQCNRLKRVALKLIASQMPEEETEGLRKMFKAMDTDGSGTLSVAELQEALTKKGASVEELELLTLVEKVDLDDNGEIDYEEFMAANVQMQKLDSDQNIRMAFKHLDRDGNGYITPDEIVHCLMTEQGLTAMEIDDILAEVDADGDGRIDYKEFHAMMREGGRLDHDRGDVPRRPSSRMIGSL</sequence>
<dbReference type="GO" id="GO:0005509">
    <property type="term" value="F:calcium ion binding"/>
    <property type="evidence" value="ECO:0007669"/>
    <property type="project" value="InterPro"/>
</dbReference>
<evidence type="ECO:0000256" key="7">
    <source>
        <dbReference type="ARBA" id="ARBA00022777"/>
    </source>
</evidence>
<evidence type="ECO:0000256" key="4">
    <source>
        <dbReference type="ARBA" id="ARBA00022723"/>
    </source>
</evidence>
<dbReference type="InterPro" id="IPR008271">
    <property type="entry name" value="Ser/Thr_kinase_AS"/>
</dbReference>
<comment type="caution">
    <text evidence="17">The sequence shown here is derived from an EMBL/GenBank/DDBJ whole genome shotgun (WGS) entry which is preliminary data.</text>
</comment>
<dbReference type="Pfam" id="PF13499">
    <property type="entry name" value="EF-hand_7"/>
    <property type="match status" value="2"/>
</dbReference>
<comment type="catalytic activity">
    <reaction evidence="11">
        <text>L-threonyl-[protein] + ATP = O-phospho-L-threonyl-[protein] + ADP + H(+)</text>
        <dbReference type="Rhea" id="RHEA:46608"/>
        <dbReference type="Rhea" id="RHEA-COMP:11060"/>
        <dbReference type="Rhea" id="RHEA-COMP:11605"/>
        <dbReference type="ChEBI" id="CHEBI:15378"/>
        <dbReference type="ChEBI" id="CHEBI:30013"/>
        <dbReference type="ChEBI" id="CHEBI:30616"/>
        <dbReference type="ChEBI" id="CHEBI:61977"/>
        <dbReference type="ChEBI" id="CHEBI:456216"/>
        <dbReference type="EC" id="2.7.11.1"/>
    </reaction>
</comment>
<evidence type="ECO:0000256" key="2">
    <source>
        <dbReference type="ARBA" id="ARBA00022527"/>
    </source>
</evidence>
<dbReference type="GO" id="GO:0005524">
    <property type="term" value="F:ATP binding"/>
    <property type="evidence" value="ECO:0007669"/>
    <property type="project" value="UniProtKB-UniRule"/>
</dbReference>
<keyword evidence="5" id="KW-0677">Repeat</keyword>
<keyword evidence="18" id="KW-1185">Reference proteome</keyword>
<feature type="compositionally biased region" description="Basic and acidic residues" evidence="14">
    <location>
        <begin position="489"/>
        <end position="499"/>
    </location>
</feature>
<dbReference type="Proteomes" id="UP000708148">
    <property type="component" value="Unassembled WGS sequence"/>
</dbReference>
<dbReference type="EC" id="2.7.11.1" evidence="1"/>
<evidence type="ECO:0000256" key="14">
    <source>
        <dbReference type="SAM" id="MobiDB-lite"/>
    </source>
</evidence>
<evidence type="ECO:0000313" key="17">
    <source>
        <dbReference type="EMBL" id="CAD7703849.1"/>
    </source>
</evidence>
<accession>A0A8S1JCF0</accession>
<keyword evidence="3" id="KW-0808">Transferase</keyword>
<evidence type="ECO:0000256" key="13">
    <source>
        <dbReference type="PROSITE-ProRule" id="PRU10141"/>
    </source>
</evidence>
<dbReference type="SMART" id="SM00220">
    <property type="entry name" value="S_TKc"/>
    <property type="match status" value="1"/>
</dbReference>
<dbReference type="EMBL" id="CAJHUC010002455">
    <property type="protein sequence ID" value="CAD7703849.1"/>
    <property type="molecule type" value="Genomic_DNA"/>
</dbReference>
<evidence type="ECO:0000256" key="9">
    <source>
        <dbReference type="ARBA" id="ARBA00022840"/>
    </source>
</evidence>
<dbReference type="SUPFAM" id="SSF47473">
    <property type="entry name" value="EF-hand"/>
    <property type="match status" value="1"/>
</dbReference>
<feature type="domain" description="EF-hand" evidence="16">
    <location>
        <begin position="348"/>
        <end position="383"/>
    </location>
</feature>
<evidence type="ECO:0000256" key="3">
    <source>
        <dbReference type="ARBA" id="ARBA00022679"/>
    </source>
</evidence>
<gene>
    <name evidence="17" type="ORF">OSTQU699_LOCUS9206</name>
</gene>
<dbReference type="PROSITE" id="PS00108">
    <property type="entry name" value="PROTEIN_KINASE_ST"/>
    <property type="match status" value="1"/>
</dbReference>
<dbReference type="InterPro" id="IPR011992">
    <property type="entry name" value="EF-hand-dom_pair"/>
</dbReference>
<evidence type="ECO:0000259" key="16">
    <source>
        <dbReference type="PROSITE" id="PS50222"/>
    </source>
</evidence>
<evidence type="ECO:0000256" key="6">
    <source>
        <dbReference type="ARBA" id="ARBA00022741"/>
    </source>
</evidence>
<evidence type="ECO:0000256" key="12">
    <source>
        <dbReference type="ARBA" id="ARBA00048679"/>
    </source>
</evidence>
<evidence type="ECO:0000313" key="18">
    <source>
        <dbReference type="Proteomes" id="UP000708148"/>
    </source>
</evidence>
<reference evidence="17" key="1">
    <citation type="submission" date="2020-12" db="EMBL/GenBank/DDBJ databases">
        <authorList>
            <person name="Iha C."/>
        </authorList>
    </citation>
    <scope>NUCLEOTIDE SEQUENCE</scope>
</reference>
<dbReference type="Pfam" id="PF00069">
    <property type="entry name" value="Pkinase"/>
    <property type="match status" value="1"/>
</dbReference>
<feature type="domain" description="EF-hand" evidence="16">
    <location>
        <begin position="384"/>
        <end position="419"/>
    </location>
</feature>
<evidence type="ECO:0000256" key="1">
    <source>
        <dbReference type="ARBA" id="ARBA00012513"/>
    </source>
</evidence>
<keyword evidence="2" id="KW-0723">Serine/threonine-protein kinase</keyword>
<keyword evidence="9 13" id="KW-0067">ATP-binding</keyword>
<dbReference type="InterPro" id="IPR011009">
    <property type="entry name" value="Kinase-like_dom_sf"/>
</dbReference>
<protein>
    <recommendedName>
        <fullName evidence="1">non-specific serine/threonine protein kinase</fullName>
        <ecNumber evidence="1">2.7.11.1</ecNumber>
    </recommendedName>
</protein>
<dbReference type="PROSITE" id="PS50011">
    <property type="entry name" value="PROTEIN_KINASE_DOM"/>
    <property type="match status" value="1"/>
</dbReference>
<dbReference type="FunFam" id="1.10.510.10:FF:000571">
    <property type="entry name" value="Maternal embryonic leucine zipper kinase"/>
    <property type="match status" value="1"/>
</dbReference>
<comment type="similarity">
    <text evidence="10">Belongs to the protein kinase superfamily. Ser/Thr protein kinase family. CDPK subfamily.</text>
</comment>
<comment type="catalytic activity">
    <reaction evidence="12">
        <text>L-seryl-[protein] + ATP = O-phospho-L-seryl-[protein] + ADP + H(+)</text>
        <dbReference type="Rhea" id="RHEA:17989"/>
        <dbReference type="Rhea" id="RHEA-COMP:9863"/>
        <dbReference type="Rhea" id="RHEA-COMP:11604"/>
        <dbReference type="ChEBI" id="CHEBI:15378"/>
        <dbReference type="ChEBI" id="CHEBI:29999"/>
        <dbReference type="ChEBI" id="CHEBI:30616"/>
        <dbReference type="ChEBI" id="CHEBI:83421"/>
        <dbReference type="ChEBI" id="CHEBI:456216"/>
        <dbReference type="EC" id="2.7.11.1"/>
    </reaction>
</comment>
<dbReference type="PANTHER" id="PTHR24349">
    <property type="entry name" value="SERINE/THREONINE-PROTEIN KINASE"/>
    <property type="match status" value="1"/>
</dbReference>
<dbReference type="PROSITE" id="PS00018">
    <property type="entry name" value="EF_HAND_1"/>
    <property type="match status" value="3"/>
</dbReference>
<dbReference type="InterPro" id="IPR050205">
    <property type="entry name" value="CDPK_Ser/Thr_kinases"/>
</dbReference>
<name>A0A8S1JCF0_9CHLO</name>
<keyword evidence="4" id="KW-0479">Metal-binding</keyword>
<dbReference type="Gene3D" id="1.10.238.10">
    <property type="entry name" value="EF-hand"/>
    <property type="match status" value="1"/>
</dbReference>
<dbReference type="SUPFAM" id="SSF56112">
    <property type="entry name" value="Protein kinase-like (PK-like)"/>
    <property type="match status" value="1"/>
</dbReference>
<evidence type="ECO:0000256" key="10">
    <source>
        <dbReference type="ARBA" id="ARBA00024334"/>
    </source>
</evidence>
<dbReference type="PROSITE" id="PS00107">
    <property type="entry name" value="PROTEIN_KINASE_ATP"/>
    <property type="match status" value="1"/>
</dbReference>
<dbReference type="GO" id="GO:0004674">
    <property type="term" value="F:protein serine/threonine kinase activity"/>
    <property type="evidence" value="ECO:0007669"/>
    <property type="project" value="UniProtKB-KW"/>
</dbReference>
<dbReference type="AlphaFoldDB" id="A0A8S1JCF0"/>
<feature type="region of interest" description="Disordered" evidence="14">
    <location>
        <begin position="489"/>
        <end position="509"/>
    </location>
</feature>
<dbReference type="InterPro" id="IPR000719">
    <property type="entry name" value="Prot_kinase_dom"/>
</dbReference>
<dbReference type="InterPro" id="IPR018247">
    <property type="entry name" value="EF_Hand_1_Ca_BS"/>
</dbReference>
<keyword evidence="7" id="KW-0418">Kinase</keyword>
<keyword evidence="6 13" id="KW-0547">Nucleotide-binding</keyword>
<dbReference type="FunFam" id="3.30.200.20:FF:000004">
    <property type="entry name" value="Calcium-dependent protein kinase 1"/>
    <property type="match status" value="1"/>
</dbReference>
<dbReference type="OrthoDB" id="40902at2759"/>
<evidence type="ECO:0000259" key="15">
    <source>
        <dbReference type="PROSITE" id="PS50011"/>
    </source>
</evidence>
<feature type="binding site" evidence="13">
    <location>
        <position position="82"/>
    </location>
    <ligand>
        <name>ATP</name>
        <dbReference type="ChEBI" id="CHEBI:30616"/>
    </ligand>
</feature>
<evidence type="ECO:0000256" key="11">
    <source>
        <dbReference type="ARBA" id="ARBA00047899"/>
    </source>
</evidence>
<dbReference type="CDD" id="cd00051">
    <property type="entry name" value="EFh"/>
    <property type="match status" value="1"/>
</dbReference>
<dbReference type="CDD" id="cd05117">
    <property type="entry name" value="STKc_CAMK"/>
    <property type="match status" value="1"/>
</dbReference>
<organism evidence="17 18">
    <name type="scientific">Ostreobium quekettii</name>
    <dbReference type="NCBI Taxonomy" id="121088"/>
    <lineage>
        <taxon>Eukaryota</taxon>
        <taxon>Viridiplantae</taxon>
        <taxon>Chlorophyta</taxon>
        <taxon>core chlorophytes</taxon>
        <taxon>Ulvophyceae</taxon>
        <taxon>TCBD clade</taxon>
        <taxon>Bryopsidales</taxon>
        <taxon>Ostreobineae</taxon>
        <taxon>Ostreobiaceae</taxon>
        <taxon>Ostreobium</taxon>
    </lineage>
</organism>
<dbReference type="InterPro" id="IPR002048">
    <property type="entry name" value="EF_hand_dom"/>
</dbReference>
<dbReference type="Gene3D" id="1.10.510.10">
    <property type="entry name" value="Transferase(Phosphotransferase) domain 1"/>
    <property type="match status" value="1"/>
</dbReference>
<dbReference type="Gene3D" id="3.30.200.20">
    <property type="entry name" value="Phosphorylase Kinase, domain 1"/>
    <property type="match status" value="1"/>
</dbReference>
<feature type="domain" description="EF-hand" evidence="16">
    <location>
        <begin position="455"/>
        <end position="490"/>
    </location>
</feature>
<feature type="domain" description="Protein kinase" evidence="15">
    <location>
        <begin position="48"/>
        <end position="306"/>
    </location>
</feature>
<evidence type="ECO:0000256" key="5">
    <source>
        <dbReference type="ARBA" id="ARBA00022737"/>
    </source>
</evidence>
<proteinExistence type="inferred from homology"/>
<dbReference type="PROSITE" id="PS50222">
    <property type="entry name" value="EF_HAND_2"/>
    <property type="match status" value="4"/>
</dbReference>
<dbReference type="InterPro" id="IPR017441">
    <property type="entry name" value="Protein_kinase_ATP_BS"/>
</dbReference>
<feature type="domain" description="EF-hand" evidence="16">
    <location>
        <begin position="420"/>
        <end position="454"/>
    </location>
</feature>
<keyword evidence="8" id="KW-0106">Calcium</keyword>
<evidence type="ECO:0000256" key="8">
    <source>
        <dbReference type="ARBA" id="ARBA00022837"/>
    </source>
</evidence>
<dbReference type="SMART" id="SM00054">
    <property type="entry name" value="EFh"/>
    <property type="match status" value="4"/>
</dbReference>